<dbReference type="PANTHER" id="PTHR10663">
    <property type="entry name" value="GUANYL-NUCLEOTIDE EXCHANGE FACTOR"/>
    <property type="match status" value="1"/>
</dbReference>
<accession>A0A078BC62</accession>
<dbReference type="SUPFAM" id="SSF48425">
    <property type="entry name" value="Sec7 domain"/>
    <property type="match status" value="1"/>
</dbReference>
<dbReference type="EMBL" id="CCKQ01018837">
    <property type="protein sequence ID" value="CDW90832.1"/>
    <property type="molecule type" value="Genomic_DNA"/>
</dbReference>
<dbReference type="InParanoid" id="A0A078BC62"/>
<dbReference type="InterPro" id="IPR035999">
    <property type="entry name" value="Sec7_dom_sf"/>
</dbReference>
<proteinExistence type="predicted"/>
<dbReference type="Gene3D" id="1.10.1000.11">
    <property type="entry name" value="Arf Nucleotide-binding Site Opener,domain 2"/>
    <property type="match status" value="1"/>
</dbReference>
<dbReference type="GO" id="GO:0032012">
    <property type="term" value="P:regulation of ARF protein signal transduction"/>
    <property type="evidence" value="ECO:0007669"/>
    <property type="project" value="InterPro"/>
</dbReference>
<dbReference type="SMART" id="SM00222">
    <property type="entry name" value="Sec7"/>
    <property type="match status" value="1"/>
</dbReference>
<dbReference type="InterPro" id="IPR023394">
    <property type="entry name" value="Sec7_C_sf"/>
</dbReference>
<dbReference type="PROSITE" id="PS50190">
    <property type="entry name" value="SEC7"/>
    <property type="match status" value="1"/>
</dbReference>
<dbReference type="Proteomes" id="UP000039865">
    <property type="component" value="Unassembled WGS sequence"/>
</dbReference>
<dbReference type="PANTHER" id="PTHR10663:SF375">
    <property type="entry name" value="LD29171P"/>
    <property type="match status" value="1"/>
</dbReference>
<protein>
    <submittedName>
        <fullName evidence="2">Sec7 domain containing protein</fullName>
    </submittedName>
</protein>
<organism evidence="2 3">
    <name type="scientific">Stylonychia lemnae</name>
    <name type="common">Ciliate</name>
    <dbReference type="NCBI Taxonomy" id="5949"/>
    <lineage>
        <taxon>Eukaryota</taxon>
        <taxon>Sar</taxon>
        <taxon>Alveolata</taxon>
        <taxon>Ciliophora</taxon>
        <taxon>Intramacronucleata</taxon>
        <taxon>Spirotrichea</taxon>
        <taxon>Stichotrichia</taxon>
        <taxon>Sporadotrichida</taxon>
        <taxon>Oxytrichidae</taxon>
        <taxon>Stylonychinae</taxon>
        <taxon>Stylonychia</taxon>
    </lineage>
</organism>
<dbReference type="InterPro" id="IPR000904">
    <property type="entry name" value="Sec7_dom"/>
</dbReference>
<dbReference type="GO" id="GO:0005085">
    <property type="term" value="F:guanyl-nucleotide exchange factor activity"/>
    <property type="evidence" value="ECO:0007669"/>
    <property type="project" value="InterPro"/>
</dbReference>
<name>A0A078BC62_STYLE</name>
<feature type="domain" description="SEC7" evidence="1">
    <location>
        <begin position="446"/>
        <end position="643"/>
    </location>
</feature>
<dbReference type="Pfam" id="PF01369">
    <property type="entry name" value="Sec7"/>
    <property type="match status" value="1"/>
</dbReference>
<sequence length="1488" mass="173606">MFICNIILIDHSQYQKQIPDEQRVMKDKLNQVYQELLLNHHQSENQSHLLNLINALLENIKNPALLGSLWKATLKTLIKILGYQEVVDKLIKAPEFDTQQLINTLMTAQFETIDVQEEEQMLILIQKAFLRIVISLQMSEDYQYKIFKYFMKILKKKSIEDSDQTYSMQFADVTKKNLHKVLYHFMAEDEEHQVKYKVMNYYFAKIKKTLTKIQQKPISGGNKLREYACFSIKTLEDCLNRISTQEELTNIIVTLKDKIIETLCICGEFDDIMIRNQAQQAFTLVLKVIVENKIPLREELELLLIKVALKPCIQLAKKLVPNDLTRSSSATSESKPIKENCSDDENEDFIQINPERSVQDDLLLEMNVNFLIETILLLRPEQIASLYLMYDCQPFSENFITKSLLMIFKVAQKDSAKYLSFYQLLVKKLSQLKINPQLVGDLQNSGPQSISFMLEQKSTVKKLVKDANLKFKLFMQKTEEMYAYADDQVQAEVQSKILLFSREILIEKVAEIIGGKEEKYKKLLSSYLDKMDYKESDIDESLRKFLQTFRLAGVDSQVVLRILEQFSHRFFENDKKGIFFSKGEAYEFAYLIIVLQTCQHNPSVKQKTDIKAFIESADLACPKSKDKFDPAFIDYIYNSVTNNAFYTPNSRSLIDENFNQYNLNEIQIRLSKCNSLDQKISENEFINSADLAQKQIFNYSNSTEVPQNLILLGVKHLVFYLTQKFVKYNLVTNASTITQDTKEATIKKFDILENLAQINKTFKNYDSVDRIFQVIYKVIHHTQNEQLYSRLDDLLWGNFDCIKRSLVLLPKLSMQSFMRDQIKDSLQQSFTSVMRLLQYHHQEKRKQKQAKLNHHEKNAPQKAASFFDLVYNYFTDNNEDQSLDDKNDQAEIDAVVSIRKKILMEDKEGDYMEQIEEKFDDKTGQQRVKEKTRIQELITLVCACIRENLNQEEGILCLAFLEHLIAQSDQNLETQEKIWVELHLLLNMCLKNKPLDLLSVSSVSSLKEERKQEYEVISTNTSQDSIDSSSAQNDLDFFVKESCQIKTKINETITRHLILALHLKSSKKLIDMKQDNQHIIRDAQRLISFIIESDLQDKTLENMGTFDDMFLFNQLHIFSKDSMSFKKYQKLSKLIRLKLILLLRSVTKKLDDDQESHKLSLKKFAYFNTVSQLLGEFSSQLPYDQIQLAIEIFEKLHVPNTKSQHTQQLLENAIQVIDNLGLALQRQILINEENKLEIWFKLIQTLQEKILYNQVTKRHEIVAIQGFNVVKNLVLNHPFDIDTKNFTYIRRLFADILFWQTFENLSQEIPPSNAIGSQSSKAIEEVKKQSSTAVALNNDDSDEEFDENIESQLEATCQFCVNNLSDIFIYYISIIFRDPLVAHQPDRANSENPDESSQKLFSYLWLNLLKVLLHYGEKSHTKDFQGLIHSIHDNIKRVIEFLIQQGILRDDSPNQDMQKLWKTSWEIIGAFFVDMKIQVLGPNYKENI</sequence>
<reference evidence="2 3" key="1">
    <citation type="submission" date="2014-06" db="EMBL/GenBank/DDBJ databases">
        <authorList>
            <person name="Swart Estienne"/>
        </authorList>
    </citation>
    <scope>NUCLEOTIDE SEQUENCE [LARGE SCALE GENOMIC DNA]</scope>
    <source>
        <strain evidence="2 3">130c</strain>
    </source>
</reference>
<dbReference type="OrthoDB" id="10258608at2759"/>
<keyword evidence="3" id="KW-1185">Reference proteome</keyword>
<evidence type="ECO:0000313" key="3">
    <source>
        <dbReference type="Proteomes" id="UP000039865"/>
    </source>
</evidence>
<gene>
    <name evidence="2" type="primary">Contig16266.g17335</name>
    <name evidence="2" type="ORF">STYLEM_19979</name>
</gene>
<evidence type="ECO:0000313" key="2">
    <source>
        <dbReference type="EMBL" id="CDW90832.1"/>
    </source>
</evidence>
<evidence type="ECO:0000259" key="1">
    <source>
        <dbReference type="PROSITE" id="PS50190"/>
    </source>
</evidence>